<dbReference type="Proteomes" id="UP000492821">
    <property type="component" value="Unassembled WGS sequence"/>
</dbReference>
<keyword evidence="1" id="KW-1133">Transmembrane helix</keyword>
<keyword evidence="1" id="KW-0812">Transmembrane</keyword>
<evidence type="ECO:0000256" key="1">
    <source>
        <dbReference type="SAM" id="Phobius"/>
    </source>
</evidence>
<feature type="transmembrane region" description="Helical" evidence="1">
    <location>
        <begin position="72"/>
        <end position="98"/>
    </location>
</feature>
<dbReference type="AlphaFoldDB" id="A0A7E4VHB0"/>
<proteinExistence type="predicted"/>
<dbReference type="WBParaSite" id="Pan_g20894.t1">
    <property type="protein sequence ID" value="Pan_g20894.t1"/>
    <property type="gene ID" value="Pan_g20894"/>
</dbReference>
<sequence length="175" mass="19741">MNISNIFRDVDDVKNLIHIPIPSQIHVTNFMKDFKLIVDILTVIGSAILIAIFLYLMPYFKRGLKMHIHFQILTYSVMGFLAIYHLTIDATIILSYVYSSDEMSTRFGVPKSLTTLCCVEATCSAVYAVFLLGFLVERAVATVMVDTTTVMTNKNQWIGGYAVNNDLWGTFLPRA</sequence>
<evidence type="ECO:0000313" key="3">
    <source>
        <dbReference type="WBParaSite" id="Pan_g20894.t1"/>
    </source>
</evidence>
<evidence type="ECO:0000313" key="2">
    <source>
        <dbReference type="Proteomes" id="UP000492821"/>
    </source>
</evidence>
<reference evidence="2" key="1">
    <citation type="journal article" date="2013" name="Genetics">
        <title>The draft genome and transcriptome of Panagrellus redivivus are shaped by the harsh demands of a free-living lifestyle.</title>
        <authorList>
            <person name="Srinivasan J."/>
            <person name="Dillman A.R."/>
            <person name="Macchietto M.G."/>
            <person name="Heikkinen L."/>
            <person name="Lakso M."/>
            <person name="Fracchia K.M."/>
            <person name="Antoshechkin I."/>
            <person name="Mortazavi A."/>
            <person name="Wong G."/>
            <person name="Sternberg P.W."/>
        </authorList>
    </citation>
    <scope>NUCLEOTIDE SEQUENCE [LARGE SCALE GENOMIC DNA]</scope>
    <source>
        <strain evidence="2">MT8872</strain>
    </source>
</reference>
<feature type="transmembrane region" description="Helical" evidence="1">
    <location>
        <begin position="113"/>
        <end position="136"/>
    </location>
</feature>
<feature type="transmembrane region" description="Helical" evidence="1">
    <location>
        <begin position="36"/>
        <end position="60"/>
    </location>
</feature>
<protein>
    <submittedName>
        <fullName evidence="3">G-protein coupled receptors family 1 profile domain-containing protein</fullName>
    </submittedName>
</protein>
<organism evidence="2 3">
    <name type="scientific">Panagrellus redivivus</name>
    <name type="common">Microworm</name>
    <dbReference type="NCBI Taxonomy" id="6233"/>
    <lineage>
        <taxon>Eukaryota</taxon>
        <taxon>Metazoa</taxon>
        <taxon>Ecdysozoa</taxon>
        <taxon>Nematoda</taxon>
        <taxon>Chromadorea</taxon>
        <taxon>Rhabditida</taxon>
        <taxon>Tylenchina</taxon>
        <taxon>Panagrolaimomorpha</taxon>
        <taxon>Panagrolaimoidea</taxon>
        <taxon>Panagrolaimidae</taxon>
        <taxon>Panagrellus</taxon>
    </lineage>
</organism>
<keyword evidence="1" id="KW-0472">Membrane</keyword>
<name>A0A7E4VHB0_PANRE</name>
<reference evidence="3" key="2">
    <citation type="submission" date="2020-10" db="UniProtKB">
        <authorList>
            <consortium name="WormBaseParasite"/>
        </authorList>
    </citation>
    <scope>IDENTIFICATION</scope>
</reference>
<keyword evidence="2" id="KW-1185">Reference proteome</keyword>
<accession>A0A7E4VHB0</accession>